<accession>D8QZ82</accession>
<proteinExistence type="predicted"/>
<evidence type="ECO:0000256" key="1">
    <source>
        <dbReference type="SAM" id="MobiDB-lite"/>
    </source>
</evidence>
<dbReference type="EMBL" id="GL377569">
    <property type="protein sequence ID" value="EFJ34366.1"/>
    <property type="molecule type" value="Genomic_DNA"/>
</dbReference>
<dbReference type="Proteomes" id="UP000001514">
    <property type="component" value="Unassembled WGS sequence"/>
</dbReference>
<gene>
    <name evidence="2" type="ORF">SELMODRAFT_438767</name>
</gene>
<name>D8QZ82_SELML</name>
<protein>
    <submittedName>
        <fullName evidence="2">Uncharacterized protein</fullName>
    </submittedName>
</protein>
<reference evidence="2 3" key="1">
    <citation type="journal article" date="2011" name="Science">
        <title>The Selaginella genome identifies genetic changes associated with the evolution of vascular plants.</title>
        <authorList>
            <person name="Banks J.A."/>
            <person name="Nishiyama T."/>
            <person name="Hasebe M."/>
            <person name="Bowman J.L."/>
            <person name="Gribskov M."/>
            <person name="dePamphilis C."/>
            <person name="Albert V.A."/>
            <person name="Aono N."/>
            <person name="Aoyama T."/>
            <person name="Ambrose B.A."/>
            <person name="Ashton N.W."/>
            <person name="Axtell M.J."/>
            <person name="Barker E."/>
            <person name="Barker M.S."/>
            <person name="Bennetzen J.L."/>
            <person name="Bonawitz N.D."/>
            <person name="Chapple C."/>
            <person name="Cheng C."/>
            <person name="Correa L.G."/>
            <person name="Dacre M."/>
            <person name="DeBarry J."/>
            <person name="Dreyer I."/>
            <person name="Elias M."/>
            <person name="Engstrom E.M."/>
            <person name="Estelle M."/>
            <person name="Feng L."/>
            <person name="Finet C."/>
            <person name="Floyd S.K."/>
            <person name="Frommer W.B."/>
            <person name="Fujita T."/>
            <person name="Gramzow L."/>
            <person name="Gutensohn M."/>
            <person name="Harholt J."/>
            <person name="Hattori M."/>
            <person name="Heyl A."/>
            <person name="Hirai T."/>
            <person name="Hiwatashi Y."/>
            <person name="Ishikawa M."/>
            <person name="Iwata M."/>
            <person name="Karol K.G."/>
            <person name="Koehler B."/>
            <person name="Kolukisaoglu U."/>
            <person name="Kubo M."/>
            <person name="Kurata T."/>
            <person name="Lalonde S."/>
            <person name="Li K."/>
            <person name="Li Y."/>
            <person name="Litt A."/>
            <person name="Lyons E."/>
            <person name="Manning G."/>
            <person name="Maruyama T."/>
            <person name="Michael T.P."/>
            <person name="Mikami K."/>
            <person name="Miyazaki S."/>
            <person name="Morinaga S."/>
            <person name="Murata T."/>
            <person name="Mueller-Roeber B."/>
            <person name="Nelson D.R."/>
            <person name="Obara M."/>
            <person name="Oguri Y."/>
            <person name="Olmstead R.G."/>
            <person name="Onodera N."/>
            <person name="Petersen B.L."/>
            <person name="Pils B."/>
            <person name="Prigge M."/>
            <person name="Rensing S.A."/>
            <person name="Riano-Pachon D.M."/>
            <person name="Roberts A.W."/>
            <person name="Sato Y."/>
            <person name="Scheller H.V."/>
            <person name="Schulz B."/>
            <person name="Schulz C."/>
            <person name="Shakirov E.V."/>
            <person name="Shibagaki N."/>
            <person name="Shinohara N."/>
            <person name="Shippen D.E."/>
            <person name="Soerensen I."/>
            <person name="Sotooka R."/>
            <person name="Sugimoto N."/>
            <person name="Sugita M."/>
            <person name="Sumikawa N."/>
            <person name="Tanurdzic M."/>
            <person name="Theissen G."/>
            <person name="Ulvskov P."/>
            <person name="Wakazuki S."/>
            <person name="Weng J.K."/>
            <person name="Willats W.W."/>
            <person name="Wipf D."/>
            <person name="Wolf P.G."/>
            <person name="Yang L."/>
            <person name="Zimmer A.D."/>
            <person name="Zhu Q."/>
            <person name="Mitros T."/>
            <person name="Hellsten U."/>
            <person name="Loque D."/>
            <person name="Otillar R."/>
            <person name="Salamov A."/>
            <person name="Schmutz J."/>
            <person name="Shapiro H."/>
            <person name="Lindquist E."/>
            <person name="Lucas S."/>
            <person name="Rokhsar D."/>
            <person name="Grigoriev I.V."/>
        </authorList>
    </citation>
    <scope>NUCLEOTIDE SEQUENCE [LARGE SCALE GENOMIC DNA]</scope>
</reference>
<dbReference type="Gramene" id="EFJ34366">
    <property type="protein sequence ID" value="EFJ34366"/>
    <property type="gene ID" value="SELMODRAFT_438767"/>
</dbReference>
<evidence type="ECO:0000313" key="3">
    <source>
        <dbReference type="Proteomes" id="UP000001514"/>
    </source>
</evidence>
<dbReference type="KEGG" id="smo:SELMODRAFT_438767"/>
<evidence type="ECO:0000313" key="2">
    <source>
        <dbReference type="EMBL" id="EFJ34366.1"/>
    </source>
</evidence>
<feature type="region of interest" description="Disordered" evidence="1">
    <location>
        <begin position="224"/>
        <end position="243"/>
    </location>
</feature>
<dbReference type="AlphaFoldDB" id="D8QZ82"/>
<feature type="compositionally biased region" description="Polar residues" evidence="1">
    <location>
        <begin position="232"/>
        <end position="243"/>
    </location>
</feature>
<dbReference type="HOGENOM" id="CLU_800234_0_0_1"/>
<dbReference type="InParanoid" id="D8QZ82"/>
<keyword evidence="3" id="KW-1185">Reference proteome</keyword>
<sequence length="347" mass="38261">MSFTRIIQPVATMKIKRFFTMLKPAADFSSQGTIFCKPAGIISMLQRIQPVVFKRFFTMLKPAPDFSSQGTAIFSNPAGISPKSSMLSPFSKLGSASRAACAATYCSSTGDEDWEPVLPVPGSYSLRMSPYEQRALLSSRWVYGEKNHKLFVVDLPPETASGDWMVSVGDGTMTISHQVKPFSLEEKLPLDLDVSTMEKSFQPTNGQLLLNDRPHDAGLSTVCPAAARPRSNPLQSQRRPSMESSLTAQWRTKIQEAWGQAGFVAVARKARIATQDCHPVSTTLDDVQACKPPITILAAKSRPIKYLEKAEKITIASVYSSLINAPLETSIFRQDLSRDLSWLDHLL</sequence>
<organism evidence="3">
    <name type="scientific">Selaginella moellendorffii</name>
    <name type="common">Spikemoss</name>
    <dbReference type="NCBI Taxonomy" id="88036"/>
    <lineage>
        <taxon>Eukaryota</taxon>
        <taxon>Viridiplantae</taxon>
        <taxon>Streptophyta</taxon>
        <taxon>Embryophyta</taxon>
        <taxon>Tracheophyta</taxon>
        <taxon>Lycopodiopsida</taxon>
        <taxon>Selaginellales</taxon>
        <taxon>Selaginellaceae</taxon>
        <taxon>Selaginella</taxon>
    </lineage>
</organism>